<comment type="caution">
    <text evidence="1">The sequence shown here is derived from an EMBL/GenBank/DDBJ whole genome shotgun (WGS) entry which is preliminary data.</text>
</comment>
<evidence type="ECO:0000313" key="3">
    <source>
        <dbReference type="Proteomes" id="UP000478052"/>
    </source>
</evidence>
<reference evidence="1 3" key="1">
    <citation type="submission" date="2019-08" db="EMBL/GenBank/DDBJ databases">
        <title>Whole genome of Aphis craccivora.</title>
        <authorList>
            <person name="Voronova N.V."/>
            <person name="Shulinski R.S."/>
            <person name="Bandarenka Y.V."/>
            <person name="Zhorov D.G."/>
            <person name="Warner D."/>
        </authorList>
    </citation>
    <scope>NUCLEOTIDE SEQUENCE [LARGE SCALE GENOMIC DNA]</scope>
    <source>
        <strain evidence="1">180601</strain>
        <tissue evidence="1">Whole Body</tissue>
    </source>
</reference>
<dbReference type="EMBL" id="VUJU01001016">
    <property type="protein sequence ID" value="KAF0767239.1"/>
    <property type="molecule type" value="Genomic_DNA"/>
</dbReference>
<organism evidence="1 3">
    <name type="scientific">Aphis craccivora</name>
    <name type="common">Cowpea aphid</name>
    <dbReference type="NCBI Taxonomy" id="307492"/>
    <lineage>
        <taxon>Eukaryota</taxon>
        <taxon>Metazoa</taxon>
        <taxon>Ecdysozoa</taxon>
        <taxon>Arthropoda</taxon>
        <taxon>Hexapoda</taxon>
        <taxon>Insecta</taxon>
        <taxon>Pterygota</taxon>
        <taxon>Neoptera</taxon>
        <taxon>Paraneoptera</taxon>
        <taxon>Hemiptera</taxon>
        <taxon>Sternorrhyncha</taxon>
        <taxon>Aphidomorpha</taxon>
        <taxon>Aphidoidea</taxon>
        <taxon>Aphididae</taxon>
        <taxon>Aphidini</taxon>
        <taxon>Aphis</taxon>
        <taxon>Aphis</taxon>
    </lineage>
</organism>
<gene>
    <name evidence="1" type="ORF">FWK35_00025673</name>
    <name evidence="2" type="ORF">FWK35_00029419</name>
</gene>
<keyword evidence="3" id="KW-1185">Reference proteome</keyword>
<dbReference type="Proteomes" id="UP000478052">
    <property type="component" value="Unassembled WGS sequence"/>
</dbReference>
<accession>A0A6G0XAK2</accession>
<name>A0A6G0XAK2_APHCR</name>
<protein>
    <submittedName>
        <fullName evidence="1">Uncharacterized protein</fullName>
    </submittedName>
</protein>
<proteinExistence type="predicted"/>
<evidence type="ECO:0000313" key="2">
    <source>
        <dbReference type="EMBL" id="KAF0767239.1"/>
    </source>
</evidence>
<sequence>MVVIQKLIIINT</sequence>
<evidence type="ECO:0000313" key="1">
    <source>
        <dbReference type="EMBL" id="KAF0737147.1"/>
    </source>
</evidence>
<dbReference type="EMBL" id="VUJU01007996">
    <property type="protein sequence ID" value="KAF0737147.1"/>
    <property type="molecule type" value="Genomic_DNA"/>
</dbReference>